<feature type="region of interest" description="Disordered" evidence="5">
    <location>
        <begin position="140"/>
        <end position="209"/>
    </location>
</feature>
<evidence type="ECO:0000256" key="3">
    <source>
        <dbReference type="ARBA" id="ARBA00022833"/>
    </source>
</evidence>
<feature type="compositionally biased region" description="Basic and acidic residues" evidence="5">
    <location>
        <begin position="685"/>
        <end position="707"/>
    </location>
</feature>
<protein>
    <recommendedName>
        <fullName evidence="6">RING-type domain-containing protein</fullName>
    </recommendedName>
</protein>
<feature type="region of interest" description="Disordered" evidence="5">
    <location>
        <begin position="846"/>
        <end position="963"/>
    </location>
</feature>
<feature type="region of interest" description="Disordered" evidence="5">
    <location>
        <begin position="1164"/>
        <end position="1204"/>
    </location>
</feature>
<dbReference type="PANTHER" id="PTHR37393:SF1">
    <property type="entry name" value="AT-RICH INTERACTIVE DOMAIN-CONTAINING PROTEIN 1A-LIKE"/>
    <property type="match status" value="1"/>
</dbReference>
<feature type="region of interest" description="Disordered" evidence="5">
    <location>
        <begin position="281"/>
        <end position="502"/>
    </location>
</feature>
<evidence type="ECO:0000256" key="5">
    <source>
        <dbReference type="SAM" id="MobiDB-lite"/>
    </source>
</evidence>
<feature type="region of interest" description="Disordered" evidence="5">
    <location>
        <begin position="787"/>
        <end position="807"/>
    </location>
</feature>
<keyword evidence="1" id="KW-0479">Metal-binding</keyword>
<feature type="compositionally biased region" description="Low complexity" evidence="5">
    <location>
        <begin position="478"/>
        <end position="497"/>
    </location>
</feature>
<dbReference type="SUPFAM" id="SSF49599">
    <property type="entry name" value="TRAF domain-like"/>
    <property type="match status" value="1"/>
</dbReference>
<keyword evidence="2 4" id="KW-0863">Zinc-finger</keyword>
<name>A0AAD3SGR9_NEPGR</name>
<evidence type="ECO:0000256" key="4">
    <source>
        <dbReference type="PROSITE-ProRule" id="PRU00175"/>
    </source>
</evidence>
<dbReference type="InterPro" id="IPR013083">
    <property type="entry name" value="Znf_RING/FYVE/PHD"/>
</dbReference>
<evidence type="ECO:0000259" key="6">
    <source>
        <dbReference type="PROSITE" id="PS50089"/>
    </source>
</evidence>
<feature type="region of interest" description="Disordered" evidence="5">
    <location>
        <begin position="571"/>
        <end position="596"/>
    </location>
</feature>
<keyword evidence="3" id="KW-0862">Zinc</keyword>
<feature type="region of interest" description="Disordered" evidence="5">
    <location>
        <begin position="618"/>
        <end position="641"/>
    </location>
</feature>
<dbReference type="PROSITE" id="PS00518">
    <property type="entry name" value="ZF_RING_1"/>
    <property type="match status" value="1"/>
</dbReference>
<dbReference type="EMBL" id="BSYO01000010">
    <property type="protein sequence ID" value="GMH11180.1"/>
    <property type="molecule type" value="Genomic_DNA"/>
</dbReference>
<feature type="region of interest" description="Disordered" evidence="5">
    <location>
        <begin position="1001"/>
        <end position="1027"/>
    </location>
</feature>
<proteinExistence type="predicted"/>
<feature type="compositionally biased region" description="Low complexity" evidence="5">
    <location>
        <begin position="519"/>
        <end position="541"/>
    </location>
</feature>
<feature type="region of interest" description="Disordered" evidence="5">
    <location>
        <begin position="1466"/>
        <end position="1499"/>
    </location>
</feature>
<comment type="caution">
    <text evidence="7">The sequence shown here is derived from an EMBL/GenBank/DDBJ whole genome shotgun (WGS) entry which is preliminary data.</text>
</comment>
<evidence type="ECO:0000256" key="2">
    <source>
        <dbReference type="ARBA" id="ARBA00022771"/>
    </source>
</evidence>
<feature type="region of interest" description="Disordered" evidence="5">
    <location>
        <begin position="1218"/>
        <end position="1314"/>
    </location>
</feature>
<reference evidence="7" key="1">
    <citation type="submission" date="2023-05" db="EMBL/GenBank/DDBJ databases">
        <title>Nepenthes gracilis genome sequencing.</title>
        <authorList>
            <person name="Fukushima K."/>
        </authorList>
    </citation>
    <scope>NUCLEOTIDE SEQUENCE</scope>
    <source>
        <strain evidence="7">SING2019-196</strain>
    </source>
</reference>
<sequence length="1610" mass="174679">MGFDNECIINIQSLAGEYFCPVCRLLVYPNEALQTQCTHLYCKPCLTYVVSTTRACPYDGYLVTEADSKPLLESNKAMADTIGKISVHCLYHRSGCTWQGPLSECMSHCSGCAFGNSPVVCNSCGVQIVHRQVQEHAQSCPGVQPQSQQPDGVTQAAATGTAATSDQGQSVAAAGVSGSQAQTSQVSAAPPAGQNPSQQANSVTQAQASLAATPTPEQWYQQQQKYQQYYQQYPGYDPYQQQYQQFYPYQQQAVQQFQQQPIHAYPSQVPGQLQPQAYVQPQPQPQFQSQQQVHAQAQPQNQQQPHALAPAQSQSLPQAQASLQQQVHPAAQPQPQFQAQGQAPSHSLLQSQPYPLAQPYSQPQPVQPVAPQPMQMPQYPQTQTQLQHPHAQMQPQPYPQPQAQRYPHPQSQPQVQVQPSPHSQPSHPPTQPSQPINPGAQLQGHPSVHVVTGFQSYPQPPTQQQMPVGASHPMHMSGPYQQPQQPGQIQGHFPQQPAQMHLPQSHAMITNQQPPALLPSQVQPQSGPVGQQPPVHPHAQQTGYQVQRPVMQPQQAASQQYVQQQAFSMQGPYAQQPPPMQAQLRAQGLPQAHQPSQQNFALPHAAQLSVPQNYVARPAISHSTGPPSAPAAGLANAGHARPTQLSAAQPSVNQNYPLQASNQLTSTEQLPIQVQQTIKSGAVEKPGDQIVEHRIQGQDNIKEDPRDTTSGMGTQSSGMRNVKSENGVNYVDDQKSLDGHENETSFADSSAKELPDVKQMLGTETELNASKNGLAVQDAKLKVKEDATENISEASGGGKTSGQERADVNKRAEGSLLENEVRDAQRGAHGAPLGSVSTLHQPHFVSHVSGSHSAPTTDQGRNQLPLMHYGPPHQPRPAVPSVVQSIPHSGSSQHTALLGHPPSQLRPQGPGQIPPTGQPFTTPDSDQPPTLKQPHSVVHPENPSGGILGPGSAASFPRGPGNMGPPQGHYNQGNVPPYVAGQPRIPLGEPFGAPPFVAQPPGSTRGGAMGRAPAHVSEGSLSQQRPPNPTDVEMFPAQRPGFFDGRQLDLHSHGAMERGPYFPPSAMKLASGPRPDLSSAFGVRDERFKVLPEENLKHFPAETMQHPAGHRDFENRKFTGPSYLDGGPSANFGSQFPLSRGLDHQAPPVFGGDGMPRPFEKAQHGFDQDSAAPSRFLPPFHHGGSLHRNDEGDRSRPLGFHDDNLGRADLNRSHLDFPEPVPEFGRRHVNSLTPRSPGRDYAGLPSRGFGNFTGGEIEGNESRSFGGGSKPFDLSSDPLGKAMHENRFPAPPGHLQGSELDRPGNLPMGNHPGVGPPVNHSRAGDVIFHDVLPGHLRRGEHFGPRNTDLGEGTGFGSFVSHGRIGDRPMAGNFPSHLPVGESFRGDRVGHPRLGEPGFRSSYTLPRYAHDSGFLPVEKETFDYSGKRKPVMCRICRVDCETVEGLDLHSQTREHQKKAMDMVLRIKQQNSKKQKTSNDRSSLEDGNKPRNASFEGHGNKQGVECSSVDFHVHDSCRSLRNMLYKISSFAHSLIAVLYSRNSPAITRNLKILECSSVDFQALGTRKEHRPLAPCEFWDSYAESELKIYGLTEGKSRISRANAASDSVLGST</sequence>
<feature type="compositionally biased region" description="Low complexity" evidence="5">
    <location>
        <begin position="372"/>
        <end position="425"/>
    </location>
</feature>
<dbReference type="SUPFAM" id="SSF57850">
    <property type="entry name" value="RING/U-box"/>
    <property type="match status" value="1"/>
</dbReference>
<feature type="region of interest" description="Disordered" evidence="5">
    <location>
        <begin position="683"/>
        <end position="755"/>
    </location>
</feature>
<evidence type="ECO:0000256" key="1">
    <source>
        <dbReference type="ARBA" id="ARBA00022723"/>
    </source>
</evidence>
<feature type="compositionally biased region" description="Basic and acidic residues" evidence="5">
    <location>
        <begin position="732"/>
        <end position="743"/>
    </location>
</feature>
<feature type="compositionally biased region" description="Polar residues" evidence="5">
    <location>
        <begin position="882"/>
        <end position="895"/>
    </location>
</feature>
<organism evidence="7 8">
    <name type="scientific">Nepenthes gracilis</name>
    <name type="common">Slender pitcher plant</name>
    <dbReference type="NCBI Taxonomy" id="150966"/>
    <lineage>
        <taxon>Eukaryota</taxon>
        <taxon>Viridiplantae</taxon>
        <taxon>Streptophyta</taxon>
        <taxon>Embryophyta</taxon>
        <taxon>Tracheophyta</taxon>
        <taxon>Spermatophyta</taxon>
        <taxon>Magnoliopsida</taxon>
        <taxon>eudicotyledons</taxon>
        <taxon>Gunneridae</taxon>
        <taxon>Pentapetalae</taxon>
        <taxon>Caryophyllales</taxon>
        <taxon>Nepenthaceae</taxon>
        <taxon>Nepenthes</taxon>
    </lineage>
</organism>
<evidence type="ECO:0000313" key="7">
    <source>
        <dbReference type="EMBL" id="GMH11180.1"/>
    </source>
</evidence>
<dbReference type="InterPro" id="IPR017907">
    <property type="entry name" value="Znf_RING_CS"/>
</dbReference>
<feature type="compositionally biased region" description="Polar residues" evidence="5">
    <location>
        <begin position="453"/>
        <end position="466"/>
    </location>
</feature>
<feature type="compositionally biased region" description="Basic and acidic residues" evidence="5">
    <location>
        <begin position="1475"/>
        <end position="1487"/>
    </location>
</feature>
<dbReference type="PROSITE" id="PS50089">
    <property type="entry name" value="ZF_RING_2"/>
    <property type="match status" value="1"/>
</dbReference>
<dbReference type="Proteomes" id="UP001279734">
    <property type="component" value="Unassembled WGS sequence"/>
</dbReference>
<dbReference type="PANTHER" id="PTHR37393">
    <property type="entry name" value="AT-RICH INTERACTIVE DOMAIN-CONTAINING PROTEIN 1A-LIKE"/>
    <property type="match status" value="1"/>
</dbReference>
<feature type="region of interest" description="Disordered" evidence="5">
    <location>
        <begin position="517"/>
        <end position="544"/>
    </location>
</feature>
<feature type="compositionally biased region" description="Polar residues" evidence="5">
    <location>
        <begin position="848"/>
        <end position="862"/>
    </location>
</feature>
<dbReference type="CDD" id="cd16449">
    <property type="entry name" value="RING-HC"/>
    <property type="match status" value="1"/>
</dbReference>
<feature type="compositionally biased region" description="Polar residues" evidence="5">
    <location>
        <begin position="708"/>
        <end position="727"/>
    </location>
</feature>
<keyword evidence="8" id="KW-1185">Reference proteome</keyword>
<dbReference type="GO" id="GO:0008270">
    <property type="term" value="F:zinc ion binding"/>
    <property type="evidence" value="ECO:0007669"/>
    <property type="project" value="UniProtKB-KW"/>
</dbReference>
<gene>
    <name evidence="7" type="ORF">Nepgr_013021</name>
</gene>
<feature type="compositionally biased region" description="Low complexity" evidence="5">
    <location>
        <begin position="154"/>
        <end position="189"/>
    </location>
</feature>
<evidence type="ECO:0000313" key="8">
    <source>
        <dbReference type="Proteomes" id="UP001279734"/>
    </source>
</evidence>
<dbReference type="Gene3D" id="3.30.40.10">
    <property type="entry name" value="Zinc/RING finger domain, C3HC4 (zinc finger)"/>
    <property type="match status" value="1"/>
</dbReference>
<feature type="domain" description="RING-type" evidence="6">
    <location>
        <begin position="20"/>
        <end position="59"/>
    </location>
</feature>
<feature type="compositionally biased region" description="Polar residues" evidence="5">
    <location>
        <begin position="194"/>
        <end position="209"/>
    </location>
</feature>
<feature type="compositionally biased region" description="Low complexity" evidence="5">
    <location>
        <begin position="630"/>
        <end position="641"/>
    </location>
</feature>
<accession>A0AAD3SGR9</accession>
<feature type="compositionally biased region" description="Basic and acidic residues" evidence="5">
    <location>
        <begin position="1187"/>
        <end position="1204"/>
    </location>
</feature>
<dbReference type="InterPro" id="IPR001841">
    <property type="entry name" value="Znf_RING"/>
</dbReference>
<feature type="compositionally biased region" description="Low complexity" evidence="5">
    <location>
        <begin position="281"/>
        <end position="344"/>
    </location>
</feature>